<organism evidence="3 4">
    <name type="scientific">Rhizopus azygosporus</name>
    <name type="common">Rhizopus microsporus var. azygosporus</name>
    <dbReference type="NCBI Taxonomy" id="86630"/>
    <lineage>
        <taxon>Eukaryota</taxon>
        <taxon>Fungi</taxon>
        <taxon>Fungi incertae sedis</taxon>
        <taxon>Mucoromycota</taxon>
        <taxon>Mucoromycotina</taxon>
        <taxon>Mucoromycetes</taxon>
        <taxon>Mucorales</taxon>
        <taxon>Mucorineae</taxon>
        <taxon>Rhizopodaceae</taxon>
        <taxon>Rhizopus</taxon>
    </lineage>
</organism>
<dbReference type="GO" id="GO:0007165">
    <property type="term" value="P:signal transduction"/>
    <property type="evidence" value="ECO:0007669"/>
    <property type="project" value="InterPro"/>
</dbReference>
<gene>
    <name evidence="3" type="ORF">CU097_006474</name>
</gene>
<dbReference type="InterPro" id="IPR002554">
    <property type="entry name" value="PP2A_B56"/>
</dbReference>
<sequence>MMKGLRGVLSRSRSQHKENKASNRQINNRSQPHNKSRQVQHESVQSVVTTEPSSNNDLIPRLGRSAEVTKQLLRETPKDTIPPNTTGPRRQRSSRVYPLQRKTDLEKSPNFHEVPSSRRQELFIKKLIQCQTLFDFTDPSSDLKNKDIKRQELQEMLEYVATTKGAITDAIYPEIVKMFSVNTFRTISPQAVPTNEVYEPDEEEPALETAWPHLQLVYELFLRFVESPEFNPQVARKHIDQKFVLQLLELFDSEDPRERDFLKTILHRIYGKFLNLRAFIRRSIHNIFFQFIYETERFNGIAELLEILGSIINGFALPLKKEHKTFLFRVLIPLHKPASLPAYSPQLTYCVVQFIEKDPELITNVIKGLMRYWPKVNSIKEVIFLTEIEEILDVIDASDLELFMILFFQKVAQCICSPHFQVAERALHFFNYDNVIHVLNDHIEVLMPIVFPPLYKYSKEHWNKTIHGLAYNALQLLMKINSSLFDEYAEKYKDEEESKEKVNDRATLWDQLRDKAAKECLLDNDNKQIKLLEISSESKMTPPSKENVAEPVINSNHTVSLDQHVGQASDDSDSDSWHSV</sequence>
<name>A0A367JUX7_RHIAZ</name>
<dbReference type="InterPro" id="IPR016024">
    <property type="entry name" value="ARM-type_fold"/>
</dbReference>
<dbReference type="PANTHER" id="PTHR10257:SF3">
    <property type="entry name" value="SERINE_THREONINE-PROTEIN PHOSPHATASE 2A 56 KDA REGULATORY SUBUNIT GAMMA ISOFORM"/>
    <property type="match status" value="1"/>
</dbReference>
<dbReference type="InterPro" id="IPR011989">
    <property type="entry name" value="ARM-like"/>
</dbReference>
<feature type="compositionally biased region" description="Polar residues" evidence="2">
    <location>
        <begin position="22"/>
        <end position="31"/>
    </location>
</feature>
<evidence type="ECO:0000256" key="1">
    <source>
        <dbReference type="PIRNR" id="PIRNR028043"/>
    </source>
</evidence>
<dbReference type="OrthoDB" id="10264446at2759"/>
<dbReference type="STRING" id="86630.A0A367JUX7"/>
<comment type="caution">
    <text evidence="3">The sequence shown here is derived from an EMBL/GenBank/DDBJ whole genome shotgun (WGS) entry which is preliminary data.</text>
</comment>
<dbReference type="SUPFAM" id="SSF48371">
    <property type="entry name" value="ARM repeat"/>
    <property type="match status" value="1"/>
</dbReference>
<evidence type="ECO:0000313" key="3">
    <source>
        <dbReference type="EMBL" id="RCH93750.1"/>
    </source>
</evidence>
<dbReference type="EMBL" id="PJQL01000659">
    <property type="protein sequence ID" value="RCH93750.1"/>
    <property type="molecule type" value="Genomic_DNA"/>
</dbReference>
<dbReference type="FunFam" id="1.25.10.10:FF:000353">
    <property type="entry name" value="Serine/threonine-protein phosphatase 2A 56 kDa regulatory subunit"/>
    <property type="match status" value="1"/>
</dbReference>
<dbReference type="Pfam" id="PF01603">
    <property type="entry name" value="B56"/>
    <property type="match status" value="1"/>
</dbReference>
<dbReference type="Gene3D" id="1.25.10.10">
    <property type="entry name" value="Leucine-rich Repeat Variant"/>
    <property type="match status" value="1"/>
</dbReference>
<dbReference type="PIRSF" id="PIRSF028043">
    <property type="entry name" value="PP2A_B56"/>
    <property type="match status" value="1"/>
</dbReference>
<feature type="region of interest" description="Disordered" evidence="2">
    <location>
        <begin position="535"/>
        <end position="580"/>
    </location>
</feature>
<reference evidence="3 4" key="1">
    <citation type="journal article" date="2018" name="G3 (Bethesda)">
        <title>Phylogenetic and Phylogenomic Definition of Rhizopus Species.</title>
        <authorList>
            <person name="Gryganskyi A.P."/>
            <person name="Golan J."/>
            <person name="Dolatabadi S."/>
            <person name="Mondo S."/>
            <person name="Robb S."/>
            <person name="Idnurm A."/>
            <person name="Muszewska A."/>
            <person name="Steczkiewicz K."/>
            <person name="Masonjones S."/>
            <person name="Liao H.L."/>
            <person name="Gajdeczka M.T."/>
            <person name="Anike F."/>
            <person name="Vuek A."/>
            <person name="Anishchenko I.M."/>
            <person name="Voigt K."/>
            <person name="de Hoog G.S."/>
            <person name="Smith M.E."/>
            <person name="Heitman J."/>
            <person name="Vilgalys R."/>
            <person name="Stajich J.E."/>
        </authorList>
    </citation>
    <scope>NUCLEOTIDE SEQUENCE [LARGE SCALE GENOMIC DNA]</scope>
    <source>
        <strain evidence="3 4">CBS 357.93</strain>
    </source>
</reference>
<keyword evidence="4" id="KW-1185">Reference proteome</keyword>
<feature type="compositionally biased region" description="Polar residues" evidence="2">
    <location>
        <begin position="41"/>
        <end position="57"/>
    </location>
</feature>
<dbReference type="AlphaFoldDB" id="A0A367JUX7"/>
<comment type="function">
    <text evidence="1">The B regulatory subunit might modulate substrate selectivity and catalytic activity, and also might direct the localization of the catalytic enzyme to a particular subcellular compartment.</text>
</comment>
<dbReference type="GO" id="GO:0000159">
    <property type="term" value="C:protein phosphatase type 2A complex"/>
    <property type="evidence" value="ECO:0007669"/>
    <property type="project" value="UniProtKB-UniRule"/>
</dbReference>
<dbReference type="GO" id="GO:0019888">
    <property type="term" value="F:protein phosphatase regulator activity"/>
    <property type="evidence" value="ECO:0007669"/>
    <property type="project" value="UniProtKB-UniRule"/>
</dbReference>
<proteinExistence type="inferred from homology"/>
<feature type="region of interest" description="Disordered" evidence="2">
    <location>
        <begin position="1"/>
        <end position="98"/>
    </location>
</feature>
<evidence type="ECO:0000313" key="4">
    <source>
        <dbReference type="Proteomes" id="UP000252139"/>
    </source>
</evidence>
<protein>
    <recommendedName>
        <fullName evidence="1">Serine/threonine-protein phosphatase 2A 56 kDa regulatory subunit</fullName>
    </recommendedName>
</protein>
<accession>A0A367JUX7</accession>
<comment type="similarity">
    <text evidence="1">Belongs to the phosphatase 2A regulatory subunit.</text>
</comment>
<dbReference type="Proteomes" id="UP000252139">
    <property type="component" value="Unassembled WGS sequence"/>
</dbReference>
<dbReference type="PANTHER" id="PTHR10257">
    <property type="entry name" value="SERINE/THREONINE PROTEIN PHOSPHATASE 2A PP2A REGULATORY SUBUNIT B"/>
    <property type="match status" value="1"/>
</dbReference>
<evidence type="ECO:0000256" key="2">
    <source>
        <dbReference type="SAM" id="MobiDB-lite"/>
    </source>
</evidence>